<evidence type="ECO:0000256" key="3">
    <source>
        <dbReference type="SAM" id="MobiDB-lite"/>
    </source>
</evidence>
<evidence type="ECO:0000313" key="7">
    <source>
        <dbReference type="Proteomes" id="UP001153076"/>
    </source>
</evidence>
<evidence type="ECO:0000313" key="6">
    <source>
        <dbReference type="EMBL" id="KAJ8436612.1"/>
    </source>
</evidence>
<sequence>MANKVVVLALMAVFVVAVLVAEPPMMVEAVTCDPLQLSVCTGAIMSNQQPSAACCAKLKEQKPCLCQYYNDPAFGQYVKSPGAKRVASTCQVSKNIWVRNSGRTLSRDPSPPTPSSGVYPSIREDKNEWGPENKLGKSGYRQWWPPYPMNVDML</sequence>
<dbReference type="GO" id="GO:0008289">
    <property type="term" value="F:lipid binding"/>
    <property type="evidence" value="ECO:0007669"/>
    <property type="project" value="UniProtKB-KW"/>
</dbReference>
<gene>
    <name evidence="6" type="ORF">Cgig2_029858</name>
</gene>
<keyword evidence="7" id="KW-1185">Reference proteome</keyword>
<feature type="region of interest" description="Disordered" evidence="3">
    <location>
        <begin position="101"/>
        <end position="135"/>
    </location>
</feature>
<evidence type="ECO:0000259" key="5">
    <source>
        <dbReference type="Pfam" id="PF14368"/>
    </source>
</evidence>
<feature type="signal peptide" evidence="4">
    <location>
        <begin position="1"/>
        <end position="21"/>
    </location>
</feature>
<evidence type="ECO:0000256" key="2">
    <source>
        <dbReference type="ARBA" id="ARBA00023121"/>
    </source>
</evidence>
<feature type="chain" id="PRO_5040302830" description="Bifunctional inhibitor/plant lipid transfer protein/seed storage helical domain-containing protein" evidence="4">
    <location>
        <begin position="22"/>
        <end position="154"/>
    </location>
</feature>
<name>A0A9Q1K4Q6_9CARY</name>
<proteinExistence type="predicted"/>
<dbReference type="InterPro" id="IPR033872">
    <property type="entry name" value="nsLTP2"/>
</dbReference>
<organism evidence="6 7">
    <name type="scientific">Carnegiea gigantea</name>
    <dbReference type="NCBI Taxonomy" id="171969"/>
    <lineage>
        <taxon>Eukaryota</taxon>
        <taxon>Viridiplantae</taxon>
        <taxon>Streptophyta</taxon>
        <taxon>Embryophyta</taxon>
        <taxon>Tracheophyta</taxon>
        <taxon>Spermatophyta</taxon>
        <taxon>Magnoliopsida</taxon>
        <taxon>eudicotyledons</taxon>
        <taxon>Gunneridae</taxon>
        <taxon>Pentapetalae</taxon>
        <taxon>Caryophyllales</taxon>
        <taxon>Cactineae</taxon>
        <taxon>Cactaceae</taxon>
        <taxon>Cactoideae</taxon>
        <taxon>Echinocereeae</taxon>
        <taxon>Carnegiea</taxon>
    </lineage>
</organism>
<dbReference type="InterPro" id="IPR036312">
    <property type="entry name" value="Bifun_inhib/LTP/seed_sf"/>
</dbReference>
<dbReference type="PANTHER" id="PTHR33214">
    <property type="entry name" value="BIFUNCTIONAL INHIBITOR/LIPID-TRANSFER PROTEIN/SEED STORAGE 2S ALBUMIN SUPERFAMILY PROTEIN"/>
    <property type="match status" value="1"/>
</dbReference>
<dbReference type="PANTHER" id="PTHR33214:SF30">
    <property type="entry name" value="BIFUNCTIONAL INHIBITOR_LIPID-TRANSFER PROTEIN_SEED STORAGE 2S ALBUMIN SUPERFAMILY PROTEIN"/>
    <property type="match status" value="1"/>
</dbReference>
<keyword evidence="4" id="KW-0732">Signal</keyword>
<dbReference type="GO" id="GO:0006869">
    <property type="term" value="P:lipid transport"/>
    <property type="evidence" value="ECO:0007669"/>
    <property type="project" value="InterPro"/>
</dbReference>
<evidence type="ECO:0000256" key="4">
    <source>
        <dbReference type="SAM" id="SignalP"/>
    </source>
</evidence>
<feature type="compositionally biased region" description="Basic and acidic residues" evidence="3">
    <location>
        <begin position="122"/>
        <end position="135"/>
    </location>
</feature>
<accession>A0A9Q1K4Q6</accession>
<dbReference type="CDD" id="cd01959">
    <property type="entry name" value="nsLTP2"/>
    <property type="match status" value="1"/>
</dbReference>
<dbReference type="Pfam" id="PF14368">
    <property type="entry name" value="LTP_2"/>
    <property type="match status" value="1"/>
</dbReference>
<dbReference type="Gene3D" id="1.10.110.10">
    <property type="entry name" value="Plant lipid-transfer and hydrophobic proteins"/>
    <property type="match status" value="1"/>
</dbReference>
<dbReference type="EMBL" id="JAKOGI010000337">
    <property type="protein sequence ID" value="KAJ8436612.1"/>
    <property type="molecule type" value="Genomic_DNA"/>
</dbReference>
<feature type="domain" description="Bifunctional inhibitor/plant lipid transfer protein/seed storage helical" evidence="5">
    <location>
        <begin position="19"/>
        <end position="95"/>
    </location>
</feature>
<comment type="caution">
    <text evidence="6">The sequence shown here is derived from an EMBL/GenBank/DDBJ whole genome shotgun (WGS) entry which is preliminary data.</text>
</comment>
<keyword evidence="1" id="KW-0813">Transport</keyword>
<keyword evidence="2" id="KW-0446">Lipid-binding</keyword>
<reference evidence="6" key="1">
    <citation type="submission" date="2022-04" db="EMBL/GenBank/DDBJ databases">
        <title>Carnegiea gigantea Genome sequencing and assembly v2.</title>
        <authorList>
            <person name="Copetti D."/>
            <person name="Sanderson M.J."/>
            <person name="Burquez A."/>
            <person name="Wojciechowski M.F."/>
        </authorList>
    </citation>
    <scope>NUCLEOTIDE SEQUENCE</scope>
    <source>
        <strain evidence="6">SGP5-SGP5p</strain>
        <tissue evidence="6">Aerial part</tissue>
    </source>
</reference>
<dbReference type="InterPro" id="IPR016140">
    <property type="entry name" value="Bifunc_inhib/LTP/seed_store"/>
</dbReference>
<protein>
    <recommendedName>
        <fullName evidence="5">Bifunctional inhibitor/plant lipid transfer protein/seed storage helical domain-containing protein</fullName>
    </recommendedName>
</protein>
<dbReference type="SUPFAM" id="SSF47699">
    <property type="entry name" value="Bifunctional inhibitor/lipid-transfer protein/seed storage 2S albumin"/>
    <property type="match status" value="1"/>
</dbReference>
<dbReference type="OrthoDB" id="665742at2759"/>
<evidence type="ECO:0000256" key="1">
    <source>
        <dbReference type="ARBA" id="ARBA00022448"/>
    </source>
</evidence>
<dbReference type="AlphaFoldDB" id="A0A9Q1K4Q6"/>
<dbReference type="Proteomes" id="UP001153076">
    <property type="component" value="Unassembled WGS sequence"/>
</dbReference>